<evidence type="ECO:0000313" key="2">
    <source>
        <dbReference type="EMBL" id="SDF61550.1"/>
    </source>
</evidence>
<dbReference type="AlphaFoldDB" id="A0A1G7MKC4"/>
<evidence type="ECO:0008006" key="4">
    <source>
        <dbReference type="Google" id="ProtNLM"/>
    </source>
</evidence>
<protein>
    <recommendedName>
        <fullName evidence="4">Trypsin-like peptidase domain-containing protein</fullName>
    </recommendedName>
</protein>
<dbReference type="EMBL" id="FNAV01000036">
    <property type="protein sequence ID" value="SDF61550.1"/>
    <property type="molecule type" value="Genomic_DNA"/>
</dbReference>
<gene>
    <name evidence="2" type="ORF">SAMN04488105_1369</name>
</gene>
<keyword evidence="1" id="KW-0732">Signal</keyword>
<evidence type="ECO:0000313" key="3">
    <source>
        <dbReference type="Proteomes" id="UP000198994"/>
    </source>
</evidence>
<sequence>MLKRRNTKKITAFLLIWLALAPAAAARVVGIEDGAGSGFLFSHRGNCFLILPGHVHGNYRRGIRVGTQAGGAIGSADIVYQAPGEADISLALVKGGVTRDCGPVWADLPRSLSGALEIGRIAIIERARQRSAEGRRVVLHSIDFRQVRLVPAEREKPDLFGGTSGATVFLDSTPIAMVLEAEAADAVWATRMDEIVNLLARFMGEVPPVQSCGEGVLSAACAESRAPVEGDPFEVLAWSVHPVEGASDPSAMVAGGAPYVAPLVPGEPIVLELALTGTDRLSRVRIVSEPSDDASVPKDIEVMTDISEGAVRRPNPMPRRDMSPDGVYDNRVGERFAKTVTIRISSSWGGGSPVRIDRIVIE</sequence>
<name>A0A1G7MKC4_9RHOB</name>
<dbReference type="RefSeq" id="WP_131822075.1">
    <property type="nucleotide sequence ID" value="NZ_FNAV01000036.1"/>
</dbReference>
<dbReference type="OrthoDB" id="7820424at2"/>
<feature type="signal peptide" evidence="1">
    <location>
        <begin position="1"/>
        <end position="25"/>
    </location>
</feature>
<dbReference type="Proteomes" id="UP000198994">
    <property type="component" value="Unassembled WGS sequence"/>
</dbReference>
<reference evidence="3" key="1">
    <citation type="submission" date="2016-10" db="EMBL/GenBank/DDBJ databases">
        <authorList>
            <person name="Varghese N."/>
            <person name="Submissions S."/>
        </authorList>
    </citation>
    <scope>NUCLEOTIDE SEQUENCE [LARGE SCALE GENOMIC DNA]</scope>
    <source>
        <strain evidence="3">DSM 10146</strain>
    </source>
</reference>
<feature type="chain" id="PRO_5011729747" description="Trypsin-like peptidase domain-containing protein" evidence="1">
    <location>
        <begin position="26"/>
        <end position="362"/>
    </location>
</feature>
<proteinExistence type="predicted"/>
<organism evidence="2 3">
    <name type="scientific">Salipiger thiooxidans</name>
    <dbReference type="NCBI Taxonomy" id="282683"/>
    <lineage>
        <taxon>Bacteria</taxon>
        <taxon>Pseudomonadati</taxon>
        <taxon>Pseudomonadota</taxon>
        <taxon>Alphaproteobacteria</taxon>
        <taxon>Rhodobacterales</taxon>
        <taxon>Roseobacteraceae</taxon>
        <taxon>Salipiger</taxon>
    </lineage>
</organism>
<dbReference type="STRING" id="282683.SAMN04488105_1369"/>
<accession>A0A1G7MKC4</accession>
<keyword evidence="3" id="KW-1185">Reference proteome</keyword>
<evidence type="ECO:0000256" key="1">
    <source>
        <dbReference type="SAM" id="SignalP"/>
    </source>
</evidence>